<dbReference type="CDD" id="cd13427">
    <property type="entry name" value="YncM_like"/>
    <property type="match status" value="1"/>
</dbReference>
<dbReference type="Proteomes" id="UP000605259">
    <property type="component" value="Unassembled WGS sequence"/>
</dbReference>
<evidence type="ECO:0000313" key="2">
    <source>
        <dbReference type="Proteomes" id="UP000605259"/>
    </source>
</evidence>
<dbReference type="Gene3D" id="2.60.120.1270">
    <property type="match status" value="1"/>
</dbReference>
<gene>
    <name evidence="1" type="primary">yrpD</name>
    <name evidence="1" type="ORF">GCM10007140_30230</name>
</gene>
<dbReference type="AlphaFoldDB" id="A0A917AXP1"/>
<dbReference type="RefSeq" id="WP_188389338.1">
    <property type="nucleotide sequence ID" value="NZ_BMFK01000003.1"/>
</dbReference>
<keyword evidence="2" id="KW-1185">Reference proteome</keyword>
<sequence length="250" mass="26751">MIKKFTVGVLTTGLIFSGAEGVSAITPLASTPSDAFTTTFNMVSNPIPHGIGGRTIVNSTGSTLTTKVTLPVIKENSSFKVTDGTVYVYSGFAGSVESDIGFQYSPTYDVWKPYMKVGSRTNDQVKYLEGGANFTGSNGFKPGSEVQLTIYKNLNGSTRATYWGTSAKGFTGRLISEMQNTNVGSIKNWKVLSTVANTVESEIKVNKGYSATFRDITVDNNPSSLTVHAQEHAYTTTNGNTATINITSKQ</sequence>
<organism evidence="1 2">
    <name type="scientific">Priestia taiwanensis</name>
    <dbReference type="NCBI Taxonomy" id="1347902"/>
    <lineage>
        <taxon>Bacteria</taxon>
        <taxon>Bacillati</taxon>
        <taxon>Bacillota</taxon>
        <taxon>Bacilli</taxon>
        <taxon>Bacillales</taxon>
        <taxon>Bacillaceae</taxon>
        <taxon>Priestia</taxon>
    </lineage>
</organism>
<dbReference type="EMBL" id="BMFK01000003">
    <property type="protein sequence ID" value="GGE78578.1"/>
    <property type="molecule type" value="Genomic_DNA"/>
</dbReference>
<proteinExistence type="predicted"/>
<evidence type="ECO:0000313" key="1">
    <source>
        <dbReference type="EMBL" id="GGE78578.1"/>
    </source>
</evidence>
<dbReference type="InterPro" id="IPR038682">
    <property type="entry name" value="YrpD-like_sf"/>
</dbReference>
<reference evidence="1" key="1">
    <citation type="journal article" date="2014" name="Int. J. Syst. Evol. Microbiol.">
        <title>Complete genome sequence of Corynebacterium casei LMG S-19264T (=DSM 44701T), isolated from a smear-ripened cheese.</title>
        <authorList>
            <consortium name="US DOE Joint Genome Institute (JGI-PGF)"/>
            <person name="Walter F."/>
            <person name="Albersmeier A."/>
            <person name="Kalinowski J."/>
            <person name="Ruckert C."/>
        </authorList>
    </citation>
    <scope>NUCLEOTIDE SEQUENCE</scope>
    <source>
        <strain evidence="1">CGMCC 1.12698</strain>
    </source>
</reference>
<name>A0A917AXP1_9BACI</name>
<accession>A0A917AXP1</accession>
<protein>
    <submittedName>
        <fullName evidence="1">Uncharacterized protein</fullName>
    </submittedName>
</protein>
<reference evidence="1" key="2">
    <citation type="submission" date="2020-09" db="EMBL/GenBank/DDBJ databases">
        <authorList>
            <person name="Sun Q."/>
            <person name="Zhou Y."/>
        </authorList>
    </citation>
    <scope>NUCLEOTIDE SEQUENCE</scope>
    <source>
        <strain evidence="1">CGMCC 1.12698</strain>
    </source>
</reference>
<dbReference type="Pfam" id="PF15493">
    <property type="entry name" value="YrpD"/>
    <property type="match status" value="1"/>
</dbReference>
<comment type="caution">
    <text evidence="1">The sequence shown here is derived from an EMBL/GenBank/DDBJ whole genome shotgun (WGS) entry which is preliminary data.</text>
</comment>
<dbReference type="InterPro" id="IPR029143">
    <property type="entry name" value="YrpD"/>
</dbReference>